<accession>A0A4U0XBK4</accession>
<feature type="transmembrane region" description="Helical" evidence="2">
    <location>
        <begin position="66"/>
        <end position="88"/>
    </location>
</feature>
<keyword evidence="2" id="KW-0472">Membrane</keyword>
<dbReference type="AlphaFoldDB" id="A0A4U0XBK4"/>
<feature type="compositionally biased region" description="Polar residues" evidence="1">
    <location>
        <begin position="332"/>
        <end position="349"/>
    </location>
</feature>
<evidence type="ECO:0000256" key="2">
    <source>
        <dbReference type="SAM" id="Phobius"/>
    </source>
</evidence>
<dbReference type="EMBL" id="NAJQ01000262">
    <property type="protein sequence ID" value="TKA73501.1"/>
    <property type="molecule type" value="Genomic_DNA"/>
</dbReference>
<protein>
    <recommendedName>
        <fullName evidence="3">SMODS and SLOG-associating 2TM effector domain-containing protein</fullName>
    </recommendedName>
</protein>
<feature type="domain" description="SMODS and SLOG-associating 2TM effector" evidence="3">
    <location>
        <begin position="56"/>
        <end position="187"/>
    </location>
</feature>
<gene>
    <name evidence="4" type="ORF">B0A55_05491</name>
</gene>
<feature type="compositionally biased region" description="Basic and acidic residues" evidence="1">
    <location>
        <begin position="262"/>
        <end position="283"/>
    </location>
</feature>
<keyword evidence="5" id="KW-1185">Reference proteome</keyword>
<comment type="caution">
    <text evidence="4">The sequence shown here is derived from an EMBL/GenBank/DDBJ whole genome shotgun (WGS) entry which is preliminary data.</text>
</comment>
<dbReference type="Proteomes" id="UP000309340">
    <property type="component" value="Unassembled WGS sequence"/>
</dbReference>
<organism evidence="4 5">
    <name type="scientific">Friedmanniomyces simplex</name>
    <dbReference type="NCBI Taxonomy" id="329884"/>
    <lineage>
        <taxon>Eukaryota</taxon>
        <taxon>Fungi</taxon>
        <taxon>Dikarya</taxon>
        <taxon>Ascomycota</taxon>
        <taxon>Pezizomycotina</taxon>
        <taxon>Dothideomycetes</taxon>
        <taxon>Dothideomycetidae</taxon>
        <taxon>Mycosphaerellales</taxon>
        <taxon>Teratosphaeriaceae</taxon>
        <taxon>Friedmanniomyces</taxon>
    </lineage>
</organism>
<keyword evidence="2" id="KW-1133">Transmembrane helix</keyword>
<feature type="region of interest" description="Disordered" evidence="1">
    <location>
        <begin position="247"/>
        <end position="370"/>
    </location>
</feature>
<feature type="transmembrane region" description="Helical" evidence="2">
    <location>
        <begin position="100"/>
        <end position="119"/>
    </location>
</feature>
<dbReference type="InterPro" id="IPR041622">
    <property type="entry name" value="SLATT_fungi"/>
</dbReference>
<evidence type="ECO:0000259" key="3">
    <source>
        <dbReference type="Pfam" id="PF18142"/>
    </source>
</evidence>
<dbReference type="PANTHER" id="PTHR38793">
    <property type="entry name" value="SLATT_FUNGAL DOMAIN-CONTAINING PROTEIN-RELATED"/>
    <property type="match status" value="1"/>
</dbReference>
<proteinExistence type="predicted"/>
<feature type="compositionally biased region" description="Basic and acidic residues" evidence="1">
    <location>
        <begin position="322"/>
        <end position="331"/>
    </location>
</feature>
<sequence>MPDERSPLLQLPGTIGGSFDGLGDHHTQFCHLVGIRPLTHPPGQKWKAPETSLYYRATRHRRNQGATYMFTATLTNTLLLSQVVPGAALTALGASDSSRVLITVFGATNTVIAGLIAFLRSRGQPVRARMFRDELDRIVDEIENSAVMWHGVAKGVHGYDAIDTNDEVTVRSEVARLTRLYDRAVKNSTINDPDNYAAGMSGDPYSAALRARPGPPGQAGTSVSAVQAPATRVPAASADAVVPVAAAPVSDPDESPATKPPEPPKIDEPETPKVDIKAQKLDKQSAVAPPADRDVPSTDTSTDISKCTDAKVSLADSSSPTKADREDRSTRESASTAAPDNSGESSAPGRSQKHSEDTSRDDMKAPTDIV</sequence>
<evidence type="ECO:0000313" key="4">
    <source>
        <dbReference type="EMBL" id="TKA73501.1"/>
    </source>
</evidence>
<feature type="compositionally biased region" description="Basic and acidic residues" evidence="1">
    <location>
        <begin position="353"/>
        <end position="370"/>
    </location>
</feature>
<dbReference type="PANTHER" id="PTHR38793:SF3">
    <property type="entry name" value="SMODS AND SLOG-ASSOCIATING 2TM EFFECTOR DOMAIN-CONTAINING PROTEIN"/>
    <property type="match status" value="1"/>
</dbReference>
<dbReference type="OrthoDB" id="4472872at2759"/>
<keyword evidence="2" id="KW-0812">Transmembrane</keyword>
<name>A0A4U0XBK4_9PEZI</name>
<reference evidence="4 5" key="1">
    <citation type="submission" date="2017-03" db="EMBL/GenBank/DDBJ databases">
        <title>Genomes of endolithic fungi from Antarctica.</title>
        <authorList>
            <person name="Coleine C."/>
            <person name="Masonjones S."/>
            <person name="Stajich J.E."/>
        </authorList>
    </citation>
    <scope>NUCLEOTIDE SEQUENCE [LARGE SCALE GENOMIC DNA]</scope>
    <source>
        <strain evidence="4 5">CCFEE 5184</strain>
    </source>
</reference>
<feature type="region of interest" description="Disordered" evidence="1">
    <location>
        <begin position="207"/>
        <end position="226"/>
    </location>
</feature>
<dbReference type="NCBIfam" id="NF033635">
    <property type="entry name" value="SLATT_fungal"/>
    <property type="match status" value="1"/>
</dbReference>
<evidence type="ECO:0000313" key="5">
    <source>
        <dbReference type="Proteomes" id="UP000309340"/>
    </source>
</evidence>
<dbReference type="Pfam" id="PF18142">
    <property type="entry name" value="SLATT_fungal"/>
    <property type="match status" value="1"/>
</dbReference>
<evidence type="ECO:0000256" key="1">
    <source>
        <dbReference type="SAM" id="MobiDB-lite"/>
    </source>
</evidence>